<organism evidence="1">
    <name type="scientific">Rhizophora mucronata</name>
    <name type="common">Asiatic mangrove</name>
    <dbReference type="NCBI Taxonomy" id="61149"/>
    <lineage>
        <taxon>Eukaryota</taxon>
        <taxon>Viridiplantae</taxon>
        <taxon>Streptophyta</taxon>
        <taxon>Embryophyta</taxon>
        <taxon>Tracheophyta</taxon>
        <taxon>Spermatophyta</taxon>
        <taxon>Magnoliopsida</taxon>
        <taxon>eudicotyledons</taxon>
        <taxon>Gunneridae</taxon>
        <taxon>Pentapetalae</taxon>
        <taxon>rosids</taxon>
        <taxon>fabids</taxon>
        <taxon>Malpighiales</taxon>
        <taxon>Rhizophoraceae</taxon>
        <taxon>Rhizophora</taxon>
    </lineage>
</organism>
<proteinExistence type="predicted"/>
<accession>A0A2P2LN09</accession>
<reference evidence="1" key="1">
    <citation type="submission" date="2018-02" db="EMBL/GenBank/DDBJ databases">
        <title>Rhizophora mucronata_Transcriptome.</title>
        <authorList>
            <person name="Meera S.P."/>
            <person name="Sreeshan A."/>
            <person name="Augustine A."/>
        </authorList>
    </citation>
    <scope>NUCLEOTIDE SEQUENCE</scope>
    <source>
        <tissue evidence="1">Leaf</tissue>
    </source>
</reference>
<keyword evidence="1" id="KW-0808">Transferase</keyword>
<dbReference type="AlphaFoldDB" id="A0A2P2LN09"/>
<evidence type="ECO:0000313" key="1">
    <source>
        <dbReference type="EMBL" id="MBX19319.1"/>
    </source>
</evidence>
<protein>
    <submittedName>
        <fullName evidence="1">Inositol phosphorylceramide glucuronosyltransferase 1</fullName>
    </submittedName>
</protein>
<sequence length="55" mass="6811">MTWFQLLYLSELYQNSFVSCLHHWTGCWFITILFQCNKDHRQQSFDPQFAVFAWF</sequence>
<dbReference type="GO" id="GO:0016740">
    <property type="term" value="F:transferase activity"/>
    <property type="evidence" value="ECO:0007669"/>
    <property type="project" value="UniProtKB-KW"/>
</dbReference>
<name>A0A2P2LN09_RHIMU</name>
<dbReference type="EMBL" id="GGEC01038835">
    <property type="protein sequence ID" value="MBX19319.1"/>
    <property type="molecule type" value="Transcribed_RNA"/>
</dbReference>